<protein>
    <submittedName>
        <fullName evidence="1">Uncharacterized protein</fullName>
    </submittedName>
</protein>
<gene>
    <name evidence="1" type="ORF">OCBIM_22019209mg</name>
</gene>
<dbReference type="AlphaFoldDB" id="A0A0L8HAQ0"/>
<accession>A0A0L8HAQ0</accession>
<sequence length="82" mass="10051">MHLHIFTTHDFTHQHAPHSLIYFHTYTHIYILYTLPCLYTLPHASEHFHQSIHSYIHLHISTYRHLHYFTHRYIHTLSHTAL</sequence>
<reference evidence="1" key="1">
    <citation type="submission" date="2015-07" db="EMBL/GenBank/DDBJ databases">
        <title>MeaNS - Measles Nucleotide Surveillance Program.</title>
        <authorList>
            <person name="Tran T."/>
            <person name="Druce J."/>
        </authorList>
    </citation>
    <scope>NUCLEOTIDE SEQUENCE</scope>
    <source>
        <strain evidence="1">UCB-OBI-ISO-001</strain>
        <tissue evidence="1">Gonad</tissue>
    </source>
</reference>
<proteinExistence type="predicted"/>
<organism evidence="1">
    <name type="scientific">Octopus bimaculoides</name>
    <name type="common">California two-spotted octopus</name>
    <dbReference type="NCBI Taxonomy" id="37653"/>
    <lineage>
        <taxon>Eukaryota</taxon>
        <taxon>Metazoa</taxon>
        <taxon>Spiralia</taxon>
        <taxon>Lophotrochozoa</taxon>
        <taxon>Mollusca</taxon>
        <taxon>Cephalopoda</taxon>
        <taxon>Coleoidea</taxon>
        <taxon>Octopodiformes</taxon>
        <taxon>Octopoda</taxon>
        <taxon>Incirrata</taxon>
        <taxon>Octopodidae</taxon>
        <taxon>Octopus</taxon>
    </lineage>
</organism>
<name>A0A0L8HAQ0_OCTBM</name>
<dbReference type="EMBL" id="KQ418734">
    <property type="protein sequence ID" value="KOF86119.1"/>
    <property type="molecule type" value="Genomic_DNA"/>
</dbReference>
<evidence type="ECO:0000313" key="1">
    <source>
        <dbReference type="EMBL" id="KOF86119.1"/>
    </source>
</evidence>